<reference evidence="10 11" key="1">
    <citation type="submission" date="2023-11" db="EMBL/GenBank/DDBJ databases">
        <title>Dfirmibasis_genome.</title>
        <authorList>
            <person name="Edelbroek B."/>
            <person name="Kjellin J."/>
            <person name="Jerlstrom-Hultqvist J."/>
            <person name="Soderbom F."/>
        </authorList>
    </citation>
    <scope>NUCLEOTIDE SEQUENCE [LARGE SCALE GENOMIC DNA]</scope>
    <source>
        <strain evidence="10 11">TNS-C-14</strain>
    </source>
</reference>
<comment type="subunit">
    <text evidence="2">Homodimer.</text>
</comment>
<comment type="subcellular location">
    <subcellularLocation>
        <location evidence="1">Secreted</location>
    </subcellularLocation>
</comment>
<dbReference type="GO" id="GO:0005576">
    <property type="term" value="C:extracellular region"/>
    <property type="evidence" value="ECO:0007669"/>
    <property type="project" value="UniProtKB-SubCell"/>
</dbReference>
<sequence length="596" mass="65983">MIKSFYCNVLIVLLVGLISCIASTSPPSISITPGLVENSNDQVVISWSGIVKPTSNDVVAIYSPSTASITHPWGYIKLSQSPSWKTGSGSISLPLLNVRSDYIFRIWSPVVNSTSPSLSIFPNVTLTLLATSTPVTFKNPNAPDKSYLSLTNSTNEMRLMWVSGSNDSPICYYSTDPNLSTTNSVTGITVTYSISDMCASPANETNYFRDPGYIHDVVMTGLLPNTTYYYRFGSDNDGMSAIQSFLSSPDNSDPSISEAFIIGFGDLGTTFPYTALVETQYPASETIDAIFQTISAPYGSSPFVRAMGKQVNSVDRLDPSQTPFWSVHHIGDISYARGKAFIWDYFLDNMQPIISRVPYMVSIGNHEYDFIGQPFAPTWSNYGSDSGGECGVPFSKRFHMTGAEDSTRNLWFSYENGPIHFTVMSAEHDFLPGSPQFEWLNNDLASVDRERTPWIVFSGHRPLYSSALPEDSIGSITALREAIEPLFQKYDVDMALWGHVHIYERTCGFLGNFTCADNDNDGTVHVVIGMAGNTYSVPWEGSDISSGNGHEDEPDWSIFRSISYGHVRFYANTTSLYFEFVGNHRSIVHDSFWLNK</sequence>
<dbReference type="InterPro" id="IPR004843">
    <property type="entry name" value="Calcineurin-like_PHP"/>
</dbReference>
<keyword evidence="4 6" id="KW-0732">Signal</keyword>
<feature type="signal peptide" evidence="6">
    <location>
        <begin position="1"/>
        <end position="24"/>
    </location>
</feature>
<dbReference type="GO" id="GO:0046872">
    <property type="term" value="F:metal ion binding"/>
    <property type="evidence" value="ECO:0007669"/>
    <property type="project" value="InterPro"/>
</dbReference>
<evidence type="ECO:0000256" key="2">
    <source>
        <dbReference type="ARBA" id="ARBA00011738"/>
    </source>
</evidence>
<dbReference type="SUPFAM" id="SSF49363">
    <property type="entry name" value="Purple acid phosphatase, N-terminal domain"/>
    <property type="match status" value="1"/>
</dbReference>
<dbReference type="SUPFAM" id="SSF56300">
    <property type="entry name" value="Metallo-dependent phosphatases"/>
    <property type="match status" value="1"/>
</dbReference>
<dbReference type="Pfam" id="PF00149">
    <property type="entry name" value="Metallophos"/>
    <property type="match status" value="1"/>
</dbReference>
<feature type="chain" id="PRO_5042672749" description="Purple acid phosphatase" evidence="6">
    <location>
        <begin position="25"/>
        <end position="596"/>
    </location>
</feature>
<comment type="caution">
    <text evidence="10">The sequence shown here is derived from an EMBL/GenBank/DDBJ whole genome shotgun (WGS) entry which is preliminary data.</text>
</comment>
<keyword evidence="11" id="KW-1185">Reference proteome</keyword>
<dbReference type="Gene3D" id="2.60.40.380">
    <property type="entry name" value="Purple acid phosphatase-like, N-terminal"/>
    <property type="match status" value="1"/>
</dbReference>
<dbReference type="Pfam" id="PF16656">
    <property type="entry name" value="Pur_ac_phosph_N"/>
    <property type="match status" value="1"/>
</dbReference>
<keyword evidence="6" id="KW-0378">Hydrolase</keyword>
<dbReference type="Gene3D" id="3.60.21.10">
    <property type="match status" value="1"/>
</dbReference>
<evidence type="ECO:0000259" key="8">
    <source>
        <dbReference type="Pfam" id="PF14008"/>
    </source>
</evidence>
<feature type="domain" description="Purple acid phosphatase N-terminal" evidence="9">
    <location>
        <begin position="143"/>
        <end position="245"/>
    </location>
</feature>
<comment type="catalytic activity">
    <reaction evidence="6">
        <text>a phosphate monoester + H2O = an alcohol + phosphate</text>
        <dbReference type="Rhea" id="RHEA:15017"/>
        <dbReference type="ChEBI" id="CHEBI:15377"/>
        <dbReference type="ChEBI" id="CHEBI:30879"/>
        <dbReference type="ChEBI" id="CHEBI:43474"/>
        <dbReference type="ChEBI" id="CHEBI:67140"/>
        <dbReference type="EC" id="3.1.3.2"/>
    </reaction>
</comment>
<evidence type="ECO:0000256" key="4">
    <source>
        <dbReference type="ARBA" id="ARBA00022729"/>
    </source>
</evidence>
<dbReference type="InterPro" id="IPR008963">
    <property type="entry name" value="Purple_acid_Pase-like_N"/>
</dbReference>
<evidence type="ECO:0000256" key="6">
    <source>
        <dbReference type="RuleBase" id="RU361203"/>
    </source>
</evidence>
<evidence type="ECO:0000256" key="5">
    <source>
        <dbReference type="ARBA" id="ARBA00023180"/>
    </source>
</evidence>
<evidence type="ECO:0000256" key="3">
    <source>
        <dbReference type="ARBA" id="ARBA00022525"/>
    </source>
</evidence>
<keyword evidence="5" id="KW-0325">Glycoprotein</keyword>
<comment type="similarity">
    <text evidence="6">Belongs to the metallophosphoesterase superfamily. Purple acid phosphatase family.</text>
</comment>
<dbReference type="CDD" id="cd00839">
    <property type="entry name" value="MPP_PAPs"/>
    <property type="match status" value="1"/>
</dbReference>
<feature type="domain" description="Calcineurin-like phosphoesterase" evidence="7">
    <location>
        <begin position="322"/>
        <end position="503"/>
    </location>
</feature>
<dbReference type="PROSITE" id="PS51257">
    <property type="entry name" value="PROKAR_LIPOPROTEIN"/>
    <property type="match status" value="1"/>
</dbReference>
<evidence type="ECO:0000259" key="9">
    <source>
        <dbReference type="Pfam" id="PF16656"/>
    </source>
</evidence>
<name>A0AAN7UCW9_9MYCE</name>
<dbReference type="EMBL" id="JAVFKY010000001">
    <property type="protein sequence ID" value="KAK5584503.1"/>
    <property type="molecule type" value="Genomic_DNA"/>
</dbReference>
<proteinExistence type="inferred from homology"/>
<evidence type="ECO:0000313" key="11">
    <source>
        <dbReference type="Proteomes" id="UP001344447"/>
    </source>
</evidence>
<dbReference type="Pfam" id="PF14008">
    <property type="entry name" value="Metallophos_C"/>
    <property type="match status" value="1"/>
</dbReference>
<evidence type="ECO:0000259" key="7">
    <source>
        <dbReference type="Pfam" id="PF00149"/>
    </source>
</evidence>
<accession>A0AAN7UCW9</accession>
<protein>
    <recommendedName>
        <fullName evidence="6">Purple acid phosphatase</fullName>
        <ecNumber evidence="6">3.1.3.2</ecNumber>
    </recommendedName>
</protein>
<dbReference type="GO" id="GO:0003993">
    <property type="term" value="F:acid phosphatase activity"/>
    <property type="evidence" value="ECO:0007669"/>
    <property type="project" value="UniProtKB-EC"/>
</dbReference>
<dbReference type="AlphaFoldDB" id="A0AAN7UCW9"/>
<gene>
    <name evidence="10" type="ORF">RB653_006115</name>
</gene>
<evidence type="ECO:0000256" key="1">
    <source>
        <dbReference type="ARBA" id="ARBA00004613"/>
    </source>
</evidence>
<keyword evidence="3" id="KW-0964">Secreted</keyword>
<dbReference type="InterPro" id="IPR041792">
    <property type="entry name" value="MPP_PAP"/>
</dbReference>
<dbReference type="PANTHER" id="PTHR45778:SF7">
    <property type="entry name" value="PURPLE ACID PHOSPHATASE"/>
    <property type="match status" value="1"/>
</dbReference>
<evidence type="ECO:0000313" key="10">
    <source>
        <dbReference type="EMBL" id="KAK5584503.1"/>
    </source>
</evidence>
<feature type="domain" description="Purple acid phosphatase C-terminal" evidence="8">
    <location>
        <begin position="522"/>
        <end position="591"/>
    </location>
</feature>
<dbReference type="PANTHER" id="PTHR45778">
    <property type="entry name" value="PURPLE ACID PHOSPHATASE-RELATED"/>
    <property type="match status" value="1"/>
</dbReference>
<dbReference type="Proteomes" id="UP001344447">
    <property type="component" value="Unassembled WGS sequence"/>
</dbReference>
<dbReference type="EC" id="3.1.3.2" evidence="6"/>
<dbReference type="InterPro" id="IPR025733">
    <property type="entry name" value="PAPs_C"/>
</dbReference>
<organism evidence="10 11">
    <name type="scientific">Dictyostelium firmibasis</name>
    <dbReference type="NCBI Taxonomy" id="79012"/>
    <lineage>
        <taxon>Eukaryota</taxon>
        <taxon>Amoebozoa</taxon>
        <taxon>Evosea</taxon>
        <taxon>Eumycetozoa</taxon>
        <taxon>Dictyostelia</taxon>
        <taxon>Dictyosteliales</taxon>
        <taxon>Dictyosteliaceae</taxon>
        <taxon>Dictyostelium</taxon>
    </lineage>
</organism>
<dbReference type="InterPro" id="IPR029052">
    <property type="entry name" value="Metallo-depent_PP-like"/>
</dbReference>
<dbReference type="InterPro" id="IPR015914">
    <property type="entry name" value="PAPs_N"/>
</dbReference>